<dbReference type="PROSITE" id="PS50059">
    <property type="entry name" value="FKBP_PPIASE"/>
    <property type="match status" value="1"/>
</dbReference>
<protein>
    <recommendedName>
        <fullName evidence="2 5">peptidylprolyl isomerase</fullName>
        <ecNumber evidence="2 5">5.2.1.8</ecNumber>
    </recommendedName>
</protein>
<comment type="caution">
    <text evidence="7">The sequence shown here is derived from an EMBL/GenBank/DDBJ whole genome shotgun (WGS) entry which is preliminary data.</text>
</comment>
<dbReference type="Pfam" id="PF00254">
    <property type="entry name" value="FKBP_C"/>
    <property type="match status" value="1"/>
</dbReference>
<keyword evidence="3 5" id="KW-0697">Rotamase</keyword>
<accession>A0A7J7JRC0</accession>
<dbReference type="PANTHER" id="PTHR45779">
    <property type="entry name" value="PEPTIDYLPROLYL ISOMERASE"/>
    <property type="match status" value="1"/>
</dbReference>
<evidence type="ECO:0000256" key="4">
    <source>
        <dbReference type="ARBA" id="ARBA00023235"/>
    </source>
</evidence>
<comment type="catalytic activity">
    <reaction evidence="1 5">
        <text>[protein]-peptidylproline (omega=180) = [protein]-peptidylproline (omega=0)</text>
        <dbReference type="Rhea" id="RHEA:16237"/>
        <dbReference type="Rhea" id="RHEA-COMP:10747"/>
        <dbReference type="Rhea" id="RHEA-COMP:10748"/>
        <dbReference type="ChEBI" id="CHEBI:83833"/>
        <dbReference type="ChEBI" id="CHEBI:83834"/>
        <dbReference type="EC" id="5.2.1.8"/>
    </reaction>
</comment>
<dbReference type="EMBL" id="VXIV02001983">
    <property type="protein sequence ID" value="KAF6028164.1"/>
    <property type="molecule type" value="Genomic_DNA"/>
</dbReference>
<dbReference type="InterPro" id="IPR044609">
    <property type="entry name" value="FKBP2/11"/>
</dbReference>
<evidence type="ECO:0000256" key="3">
    <source>
        <dbReference type="ARBA" id="ARBA00023110"/>
    </source>
</evidence>
<dbReference type="GO" id="GO:0005783">
    <property type="term" value="C:endoplasmic reticulum"/>
    <property type="evidence" value="ECO:0007669"/>
    <property type="project" value="TreeGrafter"/>
</dbReference>
<dbReference type="InterPro" id="IPR046357">
    <property type="entry name" value="PPIase_dom_sf"/>
</dbReference>
<evidence type="ECO:0000259" key="6">
    <source>
        <dbReference type="PROSITE" id="PS50059"/>
    </source>
</evidence>
<dbReference type="AlphaFoldDB" id="A0A7J7JRC0"/>
<organism evidence="7 8">
    <name type="scientific">Bugula neritina</name>
    <name type="common">Brown bryozoan</name>
    <name type="synonym">Sertularia neritina</name>
    <dbReference type="NCBI Taxonomy" id="10212"/>
    <lineage>
        <taxon>Eukaryota</taxon>
        <taxon>Metazoa</taxon>
        <taxon>Spiralia</taxon>
        <taxon>Lophotrochozoa</taxon>
        <taxon>Bryozoa</taxon>
        <taxon>Gymnolaemata</taxon>
        <taxon>Cheilostomatida</taxon>
        <taxon>Flustrina</taxon>
        <taxon>Buguloidea</taxon>
        <taxon>Bugulidae</taxon>
        <taxon>Bugula</taxon>
    </lineage>
</organism>
<evidence type="ECO:0000256" key="5">
    <source>
        <dbReference type="PROSITE-ProRule" id="PRU00277"/>
    </source>
</evidence>
<name>A0A7J7JRC0_BUGNE</name>
<evidence type="ECO:0000313" key="8">
    <source>
        <dbReference type="Proteomes" id="UP000593567"/>
    </source>
</evidence>
<keyword evidence="8" id="KW-1185">Reference proteome</keyword>
<dbReference type="SUPFAM" id="SSF54534">
    <property type="entry name" value="FKBP-like"/>
    <property type="match status" value="1"/>
</dbReference>
<dbReference type="OrthoDB" id="77911at2759"/>
<gene>
    <name evidence="7" type="ORF">EB796_013530</name>
</gene>
<evidence type="ECO:0000256" key="1">
    <source>
        <dbReference type="ARBA" id="ARBA00000971"/>
    </source>
</evidence>
<feature type="domain" description="PPIase FKBP-type" evidence="6">
    <location>
        <begin position="39"/>
        <end position="109"/>
    </location>
</feature>
<dbReference type="InterPro" id="IPR001179">
    <property type="entry name" value="PPIase_FKBP_dom"/>
</dbReference>
<dbReference type="GO" id="GO:0003755">
    <property type="term" value="F:peptidyl-prolyl cis-trans isomerase activity"/>
    <property type="evidence" value="ECO:0007669"/>
    <property type="project" value="UniProtKB-KW"/>
</dbReference>
<proteinExistence type="predicted"/>
<dbReference type="EC" id="5.2.1.8" evidence="2 5"/>
<dbReference type="Gene3D" id="3.10.50.40">
    <property type="match status" value="1"/>
</dbReference>
<keyword evidence="4 5" id="KW-0413">Isomerase</keyword>
<dbReference type="PANTHER" id="PTHR45779:SF7">
    <property type="entry name" value="PEPTIDYLPROLYL ISOMERASE"/>
    <property type="match status" value="1"/>
</dbReference>
<dbReference type="Proteomes" id="UP000593567">
    <property type="component" value="Unassembled WGS sequence"/>
</dbReference>
<evidence type="ECO:0000313" key="7">
    <source>
        <dbReference type="EMBL" id="KAF6028164.1"/>
    </source>
</evidence>
<reference evidence="7" key="1">
    <citation type="submission" date="2020-06" db="EMBL/GenBank/DDBJ databases">
        <title>Draft genome of Bugula neritina, a colonial animal packing powerful symbionts and potential medicines.</title>
        <authorList>
            <person name="Rayko M."/>
        </authorList>
    </citation>
    <scope>NUCLEOTIDE SEQUENCE [LARGE SCALE GENOMIC DNA]</scope>
    <source>
        <strain evidence="7">Kwan_BN1</strain>
    </source>
</reference>
<evidence type="ECO:0000256" key="2">
    <source>
        <dbReference type="ARBA" id="ARBA00013194"/>
    </source>
</evidence>
<sequence length="109" mass="12023">MCHHKSRTIDLFHLYSVIENEFLDCSNWYICAAAMYFVLESNGEQFDSSVERGPFSFTLGVGQVIKGWDQGLIGMCEGEKRKLVIPPELGYGANGAGDKIPGGATLFLK</sequence>